<protein>
    <submittedName>
        <fullName evidence="1">Uncharacterized protein</fullName>
    </submittedName>
</protein>
<name>A0ABT2CA32_9ACTN</name>
<accession>A0ABT2CA32</accession>
<comment type="caution">
    <text evidence="1">The sequence shown here is derived from an EMBL/GenBank/DDBJ whole genome shotgun (WGS) entry which is preliminary data.</text>
</comment>
<proteinExistence type="predicted"/>
<evidence type="ECO:0000313" key="2">
    <source>
        <dbReference type="Proteomes" id="UP001431313"/>
    </source>
</evidence>
<reference evidence="1" key="1">
    <citation type="submission" date="2022-08" db="EMBL/GenBank/DDBJ databases">
        <authorList>
            <person name="Somphong A."/>
            <person name="Phongsopitanun W."/>
        </authorList>
    </citation>
    <scope>NUCLEOTIDE SEQUENCE</scope>
    <source>
        <strain evidence="1">LP05-1</strain>
    </source>
</reference>
<keyword evidence="2" id="KW-1185">Reference proteome</keyword>
<gene>
    <name evidence="1" type="ORF">NX801_00990</name>
</gene>
<organism evidence="1 2">
    <name type="scientific">Streptomyces pyxinae</name>
    <dbReference type="NCBI Taxonomy" id="2970734"/>
    <lineage>
        <taxon>Bacteria</taxon>
        <taxon>Bacillati</taxon>
        <taxon>Actinomycetota</taxon>
        <taxon>Actinomycetes</taxon>
        <taxon>Kitasatosporales</taxon>
        <taxon>Streptomycetaceae</taxon>
        <taxon>Streptomyces</taxon>
    </lineage>
</organism>
<dbReference type="RefSeq" id="WP_258784793.1">
    <property type="nucleotide sequence ID" value="NZ_JANUGQ010000001.1"/>
</dbReference>
<evidence type="ECO:0000313" key="1">
    <source>
        <dbReference type="EMBL" id="MCS0634263.1"/>
    </source>
</evidence>
<dbReference type="EMBL" id="JANUGQ010000001">
    <property type="protein sequence ID" value="MCS0634263.1"/>
    <property type="molecule type" value="Genomic_DNA"/>
</dbReference>
<sequence length="61" mass="6252">MKNIGFQTSISTDCRTMRAVVIAAVVGAIAIADVQSASPSTAVASATVATAEYPLNDHGWD</sequence>
<dbReference type="Proteomes" id="UP001431313">
    <property type="component" value="Unassembled WGS sequence"/>
</dbReference>